<organism evidence="2 3">
    <name type="scientific">Feifania hominis</name>
    <dbReference type="NCBI Taxonomy" id="2763660"/>
    <lineage>
        <taxon>Bacteria</taxon>
        <taxon>Bacillati</taxon>
        <taxon>Bacillota</taxon>
        <taxon>Clostridia</taxon>
        <taxon>Eubacteriales</taxon>
        <taxon>Feifaniaceae</taxon>
        <taxon>Feifania</taxon>
    </lineage>
</organism>
<accession>A0A926DEM8</accession>
<keyword evidence="3" id="KW-1185">Reference proteome</keyword>
<dbReference type="AlphaFoldDB" id="A0A926DEM8"/>
<dbReference type="EMBL" id="JACRSP010000003">
    <property type="protein sequence ID" value="MBC8536442.1"/>
    <property type="molecule type" value="Genomic_DNA"/>
</dbReference>
<name>A0A926DEM8_9FIRM</name>
<comment type="caution">
    <text evidence="2">The sequence shown here is derived from an EMBL/GenBank/DDBJ whole genome shotgun (WGS) entry which is preliminary data.</text>
</comment>
<dbReference type="RefSeq" id="WP_249300287.1">
    <property type="nucleotide sequence ID" value="NZ_JACRSP010000003.1"/>
</dbReference>
<gene>
    <name evidence="2" type="ORF">H8695_07055</name>
</gene>
<sequence>MKPEKKKGGKKLSARLEELVESNRSPETDPNGSYTGKPVNRREVPVQDADDL</sequence>
<feature type="region of interest" description="Disordered" evidence="1">
    <location>
        <begin position="1"/>
        <end position="52"/>
    </location>
</feature>
<dbReference type="Proteomes" id="UP000620366">
    <property type="component" value="Unassembled WGS sequence"/>
</dbReference>
<evidence type="ECO:0000313" key="2">
    <source>
        <dbReference type="EMBL" id="MBC8536442.1"/>
    </source>
</evidence>
<evidence type="ECO:0000313" key="3">
    <source>
        <dbReference type="Proteomes" id="UP000620366"/>
    </source>
</evidence>
<feature type="compositionally biased region" description="Polar residues" evidence="1">
    <location>
        <begin position="22"/>
        <end position="34"/>
    </location>
</feature>
<evidence type="ECO:0000256" key="1">
    <source>
        <dbReference type="SAM" id="MobiDB-lite"/>
    </source>
</evidence>
<feature type="compositionally biased region" description="Basic residues" evidence="1">
    <location>
        <begin position="1"/>
        <end position="13"/>
    </location>
</feature>
<reference evidence="2" key="1">
    <citation type="submission" date="2020-08" db="EMBL/GenBank/DDBJ databases">
        <title>Genome public.</title>
        <authorList>
            <person name="Liu C."/>
            <person name="Sun Q."/>
        </authorList>
    </citation>
    <scope>NUCLEOTIDE SEQUENCE</scope>
    <source>
        <strain evidence="2">BX7</strain>
    </source>
</reference>
<proteinExistence type="predicted"/>
<protein>
    <submittedName>
        <fullName evidence="2">Uncharacterized protein</fullName>
    </submittedName>
</protein>